<dbReference type="Gene3D" id="3.30.950.30">
    <property type="entry name" value="Schlafen, AAA domain"/>
    <property type="match status" value="1"/>
</dbReference>
<comment type="caution">
    <text evidence="2">The sequence shown here is derived from an EMBL/GenBank/DDBJ whole genome shotgun (WGS) entry which is preliminary data.</text>
</comment>
<feature type="domain" description="Schlafen AlbA-2" evidence="1">
    <location>
        <begin position="14"/>
        <end position="124"/>
    </location>
</feature>
<reference evidence="2 3" key="1">
    <citation type="submission" date="2024-11" db="EMBL/GenBank/DDBJ databases">
        <authorList>
            <person name="Heng Y.C."/>
            <person name="Lim A.C.H."/>
            <person name="Lee J.K.Y."/>
            <person name="Kittelmann S."/>
        </authorList>
    </citation>
    <scope>NUCLEOTIDE SEQUENCE [LARGE SCALE GENOMIC DNA]</scope>
    <source>
        <strain evidence="2 3">WILCCON 0269</strain>
    </source>
</reference>
<dbReference type="PANTHER" id="PTHR30595">
    <property type="entry name" value="GLPR-RELATED TRANSCRIPTIONAL REPRESSOR"/>
    <property type="match status" value="1"/>
</dbReference>
<evidence type="ECO:0000313" key="2">
    <source>
        <dbReference type="EMBL" id="MFL0194946.1"/>
    </source>
</evidence>
<accession>A0ABW8SI96</accession>
<dbReference type="Proteomes" id="UP001623660">
    <property type="component" value="Unassembled WGS sequence"/>
</dbReference>
<gene>
    <name evidence="2" type="ORF">ACJDU8_05060</name>
</gene>
<dbReference type="PANTHER" id="PTHR30595:SF6">
    <property type="entry name" value="SCHLAFEN ALBA-2 DOMAIN-CONTAINING PROTEIN"/>
    <property type="match status" value="1"/>
</dbReference>
<sequence length="386" mass="44356">MDKLELLNIIEKGENSYIEFKEEGVKAKELAEEIVAFANSEGGIILIGVSDDGSIKGVSDKNIEEKIMNICRNNCIPNIIPIYEDIELDGLKVSVVNIPKGLNKPYYTVDHKYYIRVGTTKRIASREELMRLFQANGSIHFDISPIYDTSIRDLNLDIIRDYFLKYNTFDLYEEDKKSVERILINADILKEVDGKAICSVGGLLIFGKNVENVMSQNGISFAHFRGNEITDELIDKKMVYGRLQDIAEQMMVILKNNMKNPSTINELKREEREEYPMLVLREAIINALVHRNYSILGSKIRIFMFDNRIEFHSPGKLPNTVTIEKMKIGVSYARNPFLVKYMENMRYIDQLGRGIPMILKTMKDLGAREPLLQESGEEFVLTVYKR</sequence>
<organism evidence="2 3">
    <name type="scientific">Candidatus Clostridium eludens</name>
    <dbReference type="NCBI Taxonomy" id="3381663"/>
    <lineage>
        <taxon>Bacteria</taxon>
        <taxon>Bacillati</taxon>
        <taxon>Bacillota</taxon>
        <taxon>Clostridia</taxon>
        <taxon>Eubacteriales</taxon>
        <taxon>Clostridiaceae</taxon>
        <taxon>Clostridium</taxon>
    </lineage>
</organism>
<keyword evidence="3" id="KW-1185">Reference proteome</keyword>
<dbReference type="InterPro" id="IPR007421">
    <property type="entry name" value="Schlafen_AlbA_2_dom"/>
</dbReference>
<protein>
    <submittedName>
        <fullName evidence="2">RNA-binding domain-containing protein</fullName>
    </submittedName>
</protein>
<dbReference type="EMBL" id="JBJHZX010000005">
    <property type="protein sequence ID" value="MFL0194946.1"/>
    <property type="molecule type" value="Genomic_DNA"/>
</dbReference>
<dbReference type="InterPro" id="IPR038475">
    <property type="entry name" value="RecG_C_sf"/>
</dbReference>
<dbReference type="Pfam" id="PF13749">
    <property type="entry name" value="HATPase_c_4"/>
    <property type="match status" value="1"/>
</dbReference>
<dbReference type="InterPro" id="IPR038461">
    <property type="entry name" value="Schlafen_AlbA_2_dom_sf"/>
</dbReference>
<evidence type="ECO:0000259" key="1">
    <source>
        <dbReference type="Pfam" id="PF04326"/>
    </source>
</evidence>
<dbReference type="Pfam" id="PF04326">
    <property type="entry name" value="SLFN_AlbA_2"/>
    <property type="match status" value="1"/>
</dbReference>
<evidence type="ECO:0000313" key="3">
    <source>
        <dbReference type="Proteomes" id="UP001623660"/>
    </source>
</evidence>
<name>A0ABW8SI96_9CLOT</name>
<dbReference type="Gene3D" id="3.30.565.60">
    <property type="match status" value="1"/>
</dbReference>
<dbReference type="RefSeq" id="WP_406791063.1">
    <property type="nucleotide sequence ID" value="NZ_JBJHZX010000005.1"/>
</dbReference>
<proteinExistence type="predicted"/>